<evidence type="ECO:0000313" key="6">
    <source>
        <dbReference type="Proteomes" id="UP000501346"/>
    </source>
</evidence>
<feature type="domain" description="Endonuclease/exonuclease/phosphatase" evidence="4">
    <location>
        <begin position="121"/>
        <end position="441"/>
    </location>
</feature>
<evidence type="ECO:0000256" key="1">
    <source>
        <dbReference type="ARBA" id="ARBA00010774"/>
    </source>
</evidence>
<reference evidence="5 6" key="1">
    <citation type="journal article" date="2019" name="BMC Genomics">
        <title>Chromosome level assembly and comparative genome analysis confirm lager-brewing yeasts originated from a single hybridization.</title>
        <authorList>
            <person name="Salazar A.N."/>
            <person name="Gorter de Vries A.R."/>
            <person name="van den Broek M."/>
            <person name="Brouwers N."/>
            <person name="de la Torre Cortes P."/>
            <person name="Kuijpers N.G.A."/>
            <person name="Daran J.G."/>
            <person name="Abeel T."/>
        </authorList>
    </citation>
    <scope>NUCLEOTIDE SEQUENCE [LARGE SCALE GENOMIC DNA]</scope>
    <source>
        <strain evidence="5 6">CBS 1483</strain>
    </source>
</reference>
<gene>
    <name evidence="5" type="primary">NGL3_2</name>
    <name evidence="5" type="ORF">GRS66_009691</name>
</gene>
<evidence type="ECO:0000256" key="3">
    <source>
        <dbReference type="SAM" id="MobiDB-lite"/>
    </source>
</evidence>
<dbReference type="PANTHER" id="PTHR12121:SF45">
    <property type="entry name" value="NOCTURNIN"/>
    <property type="match status" value="1"/>
</dbReference>
<proteinExistence type="inferred from homology"/>
<name>A0A6C1ED56_SACPS</name>
<dbReference type="SUPFAM" id="SSF56219">
    <property type="entry name" value="DNase I-like"/>
    <property type="match status" value="1"/>
</dbReference>
<dbReference type="GO" id="GO:0000175">
    <property type="term" value="F:3'-5'-RNA exonuclease activity"/>
    <property type="evidence" value="ECO:0007669"/>
    <property type="project" value="TreeGrafter"/>
</dbReference>
<dbReference type="PANTHER" id="PTHR12121">
    <property type="entry name" value="CARBON CATABOLITE REPRESSOR PROTEIN 4"/>
    <property type="match status" value="1"/>
</dbReference>
<feature type="region of interest" description="Disordered" evidence="3">
    <location>
        <begin position="342"/>
        <end position="380"/>
    </location>
</feature>
<evidence type="ECO:0000256" key="2">
    <source>
        <dbReference type="ARBA" id="ARBA00022801"/>
    </source>
</evidence>
<dbReference type="GO" id="GO:0006139">
    <property type="term" value="P:nucleobase-containing compound metabolic process"/>
    <property type="evidence" value="ECO:0007669"/>
    <property type="project" value="UniProtKB-ARBA"/>
</dbReference>
<organism evidence="5 6">
    <name type="scientific">Saccharomyces pastorianus</name>
    <name type="common">Lager yeast</name>
    <name type="synonym">Saccharomyces cerevisiae x Saccharomyces eubayanus</name>
    <dbReference type="NCBI Taxonomy" id="27292"/>
    <lineage>
        <taxon>Eukaryota</taxon>
        <taxon>Fungi</taxon>
        <taxon>Dikarya</taxon>
        <taxon>Ascomycota</taxon>
        <taxon>Saccharomycotina</taxon>
        <taxon>Saccharomycetes</taxon>
        <taxon>Saccharomycetales</taxon>
        <taxon>Saccharomycetaceae</taxon>
        <taxon>Saccharomyces</taxon>
    </lineage>
</organism>
<dbReference type="InterPro" id="IPR050410">
    <property type="entry name" value="CCR4/nocturin_mRNA_transcr"/>
</dbReference>
<keyword evidence="5" id="KW-0540">Nuclease</keyword>
<sequence>MNSQAEDASPTLRDVGSSSSTPLFSSSSEEDLTHKKIPRHQLTENQVKRIREERAKKRQSHRNSLISQGKDPDFPTPDLQFIKRPFLHLHHEMTHDSAELTLDSTTSSAQTTPNSLDVKIMTYNTLAQTLIRRNFFPQSGSALKWHKRSKVLVHELKTYNPDIVSLQEVDYNELKFWQDNFRKLGFDLSFKRHEGKTHGLLIAWKTEKFQLENEWMLDYDTILAGNVIPARTRTKNIAFIASLRLKNIPGPSTDGIIVANTHLFWHPFGVFERLRQSYLVLAKIQEIKACPKYNEWYSVLMGDFNTEPEEPPYLAITRKPVTLRGPARAMAECSLAYRYSKKRNGEGSSQDDEECDEQSRGEGRFNQPQNPKPKSFPATSEQKGLVNQLVALHNSLHVKGVSLYGLGYGKVQPENSHESNGEPELSNWANSWCGLLDYIFYIEPSDEQSTHEENPLDDFENKNNLRVIGYLKMPRAKEMPKHSQPFEGEYASDHVSLMCQLRFLSEEKLNSIN</sequence>
<feature type="compositionally biased region" description="Low complexity" evidence="3">
    <location>
        <begin position="17"/>
        <end position="27"/>
    </location>
</feature>
<feature type="compositionally biased region" description="Basic and acidic residues" evidence="3">
    <location>
        <begin position="46"/>
        <end position="55"/>
    </location>
</feature>
<dbReference type="Pfam" id="PF03372">
    <property type="entry name" value="Exo_endo_phos"/>
    <property type="match status" value="1"/>
</dbReference>
<dbReference type="InterPro" id="IPR036691">
    <property type="entry name" value="Endo/exonu/phosph_ase_sf"/>
</dbReference>
<evidence type="ECO:0000313" key="5">
    <source>
        <dbReference type="EMBL" id="QID87035.1"/>
    </source>
</evidence>
<accession>A0A6C1ED56</accession>
<dbReference type="Proteomes" id="UP000501346">
    <property type="component" value="Chromosome SeXIII-ScXIII"/>
</dbReference>
<feature type="region of interest" description="Disordered" evidence="3">
    <location>
        <begin position="1"/>
        <end position="77"/>
    </location>
</feature>
<dbReference type="OrthoDB" id="428734at2759"/>
<evidence type="ECO:0000259" key="4">
    <source>
        <dbReference type="Pfam" id="PF03372"/>
    </source>
</evidence>
<keyword evidence="2" id="KW-0378">Hydrolase</keyword>
<dbReference type="Gene3D" id="3.60.10.10">
    <property type="entry name" value="Endonuclease/exonuclease/phosphatase"/>
    <property type="match status" value="1"/>
</dbReference>
<keyword evidence="6" id="KW-1185">Reference proteome</keyword>
<dbReference type="AlphaFoldDB" id="A0A6C1ED56"/>
<comment type="similarity">
    <text evidence="1">Belongs to the CCR4/nocturin family.</text>
</comment>
<dbReference type="EMBL" id="CP049010">
    <property type="protein sequence ID" value="QID87035.1"/>
    <property type="molecule type" value="Genomic_DNA"/>
</dbReference>
<protein>
    <submittedName>
        <fullName evidence="5">3'-5' poly(A) RNA exonuclease</fullName>
    </submittedName>
</protein>
<dbReference type="InterPro" id="IPR005135">
    <property type="entry name" value="Endo/exonuclease/phosphatase"/>
</dbReference>
<keyword evidence="5" id="KW-0269">Exonuclease</keyword>